<dbReference type="SUPFAM" id="SSF81442">
    <property type="entry name" value="Cytochrome c oxidase subunit I-like"/>
    <property type="match status" value="1"/>
</dbReference>
<dbReference type="Gene3D" id="1.20.210.10">
    <property type="entry name" value="Cytochrome c oxidase-like, subunit I domain"/>
    <property type="match status" value="1"/>
</dbReference>
<comment type="caution">
    <text evidence="2">The sequence shown here is derived from an EMBL/GenBank/DDBJ whole genome shotgun (WGS) entry which is preliminary data.</text>
</comment>
<name>A0A170TJQ0_EHRRU</name>
<protein>
    <submittedName>
        <fullName evidence="2">Putative integral membrane protein</fullName>
    </submittedName>
</protein>
<feature type="transmembrane region" description="Helical" evidence="1">
    <location>
        <begin position="20"/>
        <end position="44"/>
    </location>
</feature>
<feature type="transmembrane region" description="Helical" evidence="1">
    <location>
        <begin position="56"/>
        <end position="81"/>
    </location>
</feature>
<keyword evidence="1" id="KW-0812">Transmembrane</keyword>
<dbReference type="InterPro" id="IPR036927">
    <property type="entry name" value="Cyt_c_oxase-like_su1_sf"/>
</dbReference>
<dbReference type="EMBL" id="BDDM01000363">
    <property type="protein sequence ID" value="GAT78919.1"/>
    <property type="molecule type" value="Genomic_DNA"/>
</dbReference>
<dbReference type="AlphaFoldDB" id="A0A170TJQ0"/>
<proteinExistence type="predicted"/>
<evidence type="ECO:0000313" key="3">
    <source>
        <dbReference type="Proteomes" id="UP000092731"/>
    </source>
</evidence>
<dbReference type="Proteomes" id="UP000092731">
    <property type="component" value="Unassembled WGS sequence"/>
</dbReference>
<gene>
    <name evidence="2" type="ORF">EHRUM3_11520</name>
</gene>
<evidence type="ECO:0000256" key="1">
    <source>
        <dbReference type="SAM" id="Phobius"/>
    </source>
</evidence>
<keyword evidence="1" id="KW-1133">Transmembrane helix</keyword>
<accession>A0A170TJQ0</accession>
<keyword evidence="1" id="KW-0472">Membrane</keyword>
<feature type="transmembrane region" description="Helical" evidence="1">
    <location>
        <begin position="141"/>
        <end position="161"/>
    </location>
</feature>
<organism evidence="2 3">
    <name type="scientific">Ehrlichia ruminantium</name>
    <name type="common">heartwater rickettsia</name>
    <name type="synonym">Cowdria ruminantium</name>
    <dbReference type="NCBI Taxonomy" id="779"/>
    <lineage>
        <taxon>Bacteria</taxon>
        <taxon>Pseudomonadati</taxon>
        <taxon>Pseudomonadota</taxon>
        <taxon>Alphaproteobacteria</taxon>
        <taxon>Rickettsiales</taxon>
        <taxon>Anaplasmataceae</taxon>
        <taxon>Ehrlichia</taxon>
    </lineage>
</organism>
<evidence type="ECO:0000313" key="2">
    <source>
        <dbReference type="EMBL" id="GAT78919.1"/>
    </source>
</evidence>
<reference evidence="3" key="1">
    <citation type="submission" date="2016-05" db="EMBL/GenBank/DDBJ databases">
        <title>Draft genome sequences of four strains of Ehrlichia ruminantium, a tick-borne pathogen of ruminants, isolated from Zimbabwe, The Gambia and Ghana.</title>
        <authorList>
            <person name="Nakao R."/>
            <person name="Jongejan F."/>
            <person name="Sugimoto C."/>
        </authorList>
    </citation>
    <scope>NUCLEOTIDE SEQUENCE [LARGE SCALE GENOMIC DNA]</scope>
    <source>
        <strain evidence="3">Pokoase 417</strain>
    </source>
</reference>
<feature type="transmembrane region" description="Helical" evidence="1">
    <location>
        <begin position="181"/>
        <end position="202"/>
    </location>
</feature>
<feature type="transmembrane region" description="Helical" evidence="1">
    <location>
        <begin position="101"/>
        <end position="121"/>
    </location>
</feature>
<sequence length="208" mass="23241">MSYYTIHTQKYSPVLFYEYMFWGGGHVLQLAFSQTLLLVYLIILEQKSKFLKGTTVNIIFIVNTLSTIFTPLVYICAILLFNYGGILGILSIQGNVTIPAHYHGSIVGMTIAFMGLIYWIIPKIGFYKINTTIANIQIYTYSLGQFLHITGLELLGGYGAIRKVTHLPDTASKIAQHCFTFGGLMAIIGGCLFVILVLLQVCKKRSHI</sequence>